<feature type="region of interest" description="Disordered" evidence="1">
    <location>
        <begin position="514"/>
        <end position="543"/>
    </location>
</feature>
<evidence type="ECO:0000313" key="3">
    <source>
        <dbReference type="Proteomes" id="UP000297535"/>
    </source>
</evidence>
<evidence type="ECO:0008006" key="4">
    <source>
        <dbReference type="Google" id="ProtNLM"/>
    </source>
</evidence>
<feature type="compositionally biased region" description="Basic and acidic residues" evidence="1">
    <location>
        <begin position="274"/>
        <end position="284"/>
    </location>
</feature>
<organism evidence="2 3">
    <name type="scientific">Methylobacterium nonmethylotrophicum</name>
    <dbReference type="NCBI Taxonomy" id="1141884"/>
    <lineage>
        <taxon>Bacteria</taxon>
        <taxon>Pseudomonadati</taxon>
        <taxon>Pseudomonadota</taxon>
        <taxon>Alphaproteobacteria</taxon>
        <taxon>Hyphomicrobiales</taxon>
        <taxon>Methylobacteriaceae</taxon>
        <taxon>Methylobacterium</taxon>
    </lineage>
</organism>
<dbReference type="EMBL" id="SRLB01000007">
    <property type="protein sequence ID" value="TGD99742.1"/>
    <property type="molecule type" value="Genomic_DNA"/>
</dbReference>
<feature type="region of interest" description="Disordered" evidence="1">
    <location>
        <begin position="271"/>
        <end position="301"/>
    </location>
</feature>
<proteinExistence type="predicted"/>
<dbReference type="AlphaFoldDB" id="A0A4Z0NRH1"/>
<accession>A0A4Z0NRH1</accession>
<dbReference type="OrthoDB" id="6008408at2"/>
<reference evidence="2 3" key="1">
    <citation type="submission" date="2019-04" db="EMBL/GenBank/DDBJ databases">
        <authorList>
            <person name="Feng G."/>
            <person name="Zhu H."/>
        </authorList>
    </citation>
    <scope>NUCLEOTIDE SEQUENCE [LARGE SCALE GENOMIC DNA]</scope>
    <source>
        <strain evidence="2 3">6HR-1</strain>
    </source>
</reference>
<evidence type="ECO:0000313" key="2">
    <source>
        <dbReference type="EMBL" id="TGD99742.1"/>
    </source>
</evidence>
<dbReference type="RefSeq" id="WP_135414736.1">
    <property type="nucleotide sequence ID" value="NZ_SRLB01000007.1"/>
</dbReference>
<protein>
    <recommendedName>
        <fullName evidence="4">Replication protein</fullName>
    </recommendedName>
</protein>
<evidence type="ECO:0000256" key="1">
    <source>
        <dbReference type="SAM" id="MobiDB-lite"/>
    </source>
</evidence>
<comment type="caution">
    <text evidence="2">The sequence shown here is derived from an EMBL/GenBank/DDBJ whole genome shotgun (WGS) entry which is preliminary data.</text>
</comment>
<dbReference type="Proteomes" id="UP000297535">
    <property type="component" value="Unassembled WGS sequence"/>
</dbReference>
<name>A0A4Z0NRH1_9HYPH</name>
<sequence length="590" mass="65263">MTTLNEIRGHAVPPEAWPARAMPSETRDFTALDYLRFIHPVGSHGVVRIAARVNIGTGRKAKYVFRERRFSVKRIRLGHASVVSALKELSFHTFCTFPYPKPGEPVPEASDANFTSICANWIDLDYYGVQGLAGLSKGDVLDIVQRRCEEKRWPAPSYVMSSGRGMLIVWLYEVAPREILPRWRAVQRTLNREFEDLGHDATGMSPTHLYRYSGSYNPNALAPAFMMWPYYTADVRRGTFDELAAAVMPVSRRKAKLFVAEKLDGIAKRAAKQAGRDRARREEEVAPTTAPAAPARKKRERVGGHLTGRSYWRAIAADIERLRAHRFGGKRMVEDTGRSTMAFAATMVQAWLLPACDLDGWVRDQAHAWGLDEEEALSCTSGVRKAARDAANGERKAWLKKEVDPRYRPGPKRLIELLKVQPAEMGAADLRILVTAERRRDVVADRQATLRRSRGAKARTDQQGARLAIGVEALRLRREQGLDRPAIAARLGVTTRYLDTALRDAKAIETIGTVTAPDKPIKPRRSHGSSRGTSRAKVGNTSGDATVALVAPEGEAYTGDVTVKGTYLPDDARCAPHGPAGVSVPEEVSA</sequence>
<gene>
    <name evidence="2" type="ORF">EU555_11255</name>
</gene>
<keyword evidence="3" id="KW-1185">Reference proteome</keyword>